<keyword evidence="2" id="KW-0732">Signal</keyword>
<dbReference type="PRINTS" id="PR00705">
    <property type="entry name" value="PAPAIN"/>
</dbReference>
<accession>A0A1I7U7U3</accession>
<dbReference type="InterPro" id="IPR013201">
    <property type="entry name" value="Prot_inhib_I29"/>
</dbReference>
<feature type="chain" id="PRO_5018743561" evidence="2">
    <location>
        <begin position="20"/>
        <end position="395"/>
    </location>
</feature>
<dbReference type="GO" id="GO:0006508">
    <property type="term" value="P:proteolysis"/>
    <property type="evidence" value="ECO:0007669"/>
    <property type="project" value="InterPro"/>
</dbReference>
<evidence type="ECO:0000259" key="3">
    <source>
        <dbReference type="SMART" id="SM00645"/>
    </source>
</evidence>
<dbReference type="eggNOG" id="KOG1543">
    <property type="taxonomic scope" value="Eukaryota"/>
</dbReference>
<evidence type="ECO:0000256" key="2">
    <source>
        <dbReference type="SAM" id="SignalP"/>
    </source>
</evidence>
<keyword evidence="5" id="KW-1185">Reference proteome</keyword>
<dbReference type="AlphaFoldDB" id="A0A1I7U7U3"/>
<dbReference type="Proteomes" id="UP000095282">
    <property type="component" value="Unplaced"/>
</dbReference>
<proteinExistence type="inferred from homology"/>
<dbReference type="FunFam" id="3.90.70.10:FF:000103">
    <property type="entry name" value="Hypothetical LOC496748"/>
    <property type="match status" value="1"/>
</dbReference>
<protein>
    <submittedName>
        <fullName evidence="6">Pept_C1 domain-containing protein</fullName>
    </submittedName>
</protein>
<evidence type="ECO:0000256" key="1">
    <source>
        <dbReference type="ARBA" id="ARBA00008455"/>
    </source>
</evidence>
<dbReference type="InterPro" id="IPR025661">
    <property type="entry name" value="Pept_asp_AS"/>
</dbReference>
<organism evidence="5 6">
    <name type="scientific">Caenorhabditis tropicalis</name>
    <dbReference type="NCBI Taxonomy" id="1561998"/>
    <lineage>
        <taxon>Eukaryota</taxon>
        <taxon>Metazoa</taxon>
        <taxon>Ecdysozoa</taxon>
        <taxon>Nematoda</taxon>
        <taxon>Chromadorea</taxon>
        <taxon>Rhabditida</taxon>
        <taxon>Rhabditina</taxon>
        <taxon>Rhabditomorpha</taxon>
        <taxon>Rhabditoidea</taxon>
        <taxon>Rhabditidae</taxon>
        <taxon>Peloderinae</taxon>
        <taxon>Caenorhabditis</taxon>
    </lineage>
</organism>
<dbReference type="STRING" id="1561998.A0A1I7U7U3"/>
<reference evidence="6" key="1">
    <citation type="submission" date="2016-11" db="UniProtKB">
        <authorList>
            <consortium name="WormBaseParasite"/>
        </authorList>
    </citation>
    <scope>IDENTIFICATION</scope>
</reference>
<dbReference type="Pfam" id="PF08246">
    <property type="entry name" value="Inhibitor_I29"/>
    <property type="match status" value="1"/>
</dbReference>
<evidence type="ECO:0000313" key="6">
    <source>
        <dbReference type="WBParaSite" id="Csp11.Scaffold629.g15731.t1"/>
    </source>
</evidence>
<feature type="domain" description="Cathepsin propeptide inhibitor" evidence="4">
    <location>
        <begin position="47"/>
        <end position="107"/>
    </location>
</feature>
<dbReference type="WBParaSite" id="Csp11.Scaffold629.g15731.t1">
    <property type="protein sequence ID" value="Csp11.Scaffold629.g15731.t1"/>
    <property type="gene ID" value="Csp11.Scaffold629.g15731"/>
</dbReference>
<dbReference type="SMART" id="SM00848">
    <property type="entry name" value="Inhibitor_I29"/>
    <property type="match status" value="1"/>
</dbReference>
<dbReference type="GO" id="GO:0008234">
    <property type="term" value="F:cysteine-type peptidase activity"/>
    <property type="evidence" value="ECO:0007669"/>
    <property type="project" value="InterPro"/>
</dbReference>
<comment type="similarity">
    <text evidence="1">Belongs to the peptidase C1 family.</text>
</comment>
<name>A0A1I7U7U3_9PELO</name>
<dbReference type="InterPro" id="IPR038765">
    <property type="entry name" value="Papain-like_cys_pep_sf"/>
</dbReference>
<evidence type="ECO:0000313" key="5">
    <source>
        <dbReference type="Proteomes" id="UP000095282"/>
    </source>
</evidence>
<dbReference type="SUPFAM" id="SSF54001">
    <property type="entry name" value="Cysteine proteinases"/>
    <property type="match status" value="1"/>
</dbReference>
<feature type="domain" description="Peptidase C1A papain C-terminal" evidence="3">
    <location>
        <begin position="139"/>
        <end position="386"/>
    </location>
</feature>
<dbReference type="SMART" id="SM00645">
    <property type="entry name" value="Pept_C1"/>
    <property type="match status" value="1"/>
</dbReference>
<dbReference type="Gene3D" id="3.90.70.10">
    <property type="entry name" value="Cysteine proteinases"/>
    <property type="match status" value="1"/>
</dbReference>
<dbReference type="Pfam" id="PF00112">
    <property type="entry name" value="Peptidase_C1"/>
    <property type="match status" value="1"/>
</dbReference>
<dbReference type="InterPro" id="IPR013128">
    <property type="entry name" value="Peptidase_C1A"/>
</dbReference>
<sequence length="395" mass="45685">MTSLRVILFLLLQILNVYSFDFGINLENSFFEIEIDRDHPDKLYKDFEDFIVKYKRTYKDEIEKKFRFQQFVQTHNSVQEMNKKSAELGHSTKFGHNQFSDRSKEEITSLYTKVAPEKNPNLPVLTKNNFRVKRQLDNLPKNFDLRDKKIGGRVVISDIKNQGTCASCWVFAATGLAEVALSVYHKKTIVSFDLINTLTYIFQTLSDQEVCDCATKPETTACMGGQPEDGLEYIKQMGLSVAEKYEYNVTRANLTGQCANEKHARELKPNTLGYYKLDEFNAAYLMTRHLYNYNIPVAVAFRTSYTFNYYEGGVLELPLCDDEEKEHWHSGIIIGYGTEKNETTGKKANFWIFKNSWDKDWGEEGYGKIVRGEDWCNIESHVKGARIDEHIIPSN</sequence>
<dbReference type="InterPro" id="IPR000668">
    <property type="entry name" value="Peptidase_C1A_C"/>
</dbReference>
<dbReference type="CDD" id="cd02248">
    <property type="entry name" value="Peptidase_C1A"/>
    <property type="match status" value="1"/>
</dbReference>
<evidence type="ECO:0000259" key="4">
    <source>
        <dbReference type="SMART" id="SM00848"/>
    </source>
</evidence>
<dbReference type="InterPro" id="IPR039417">
    <property type="entry name" value="Peptidase_C1A_papain-like"/>
</dbReference>
<dbReference type="PROSITE" id="PS00640">
    <property type="entry name" value="THIOL_PROTEASE_ASN"/>
    <property type="match status" value="1"/>
</dbReference>
<dbReference type="PANTHER" id="PTHR12411">
    <property type="entry name" value="CYSTEINE PROTEASE FAMILY C1-RELATED"/>
    <property type="match status" value="1"/>
</dbReference>
<feature type="signal peptide" evidence="2">
    <location>
        <begin position="1"/>
        <end position="19"/>
    </location>
</feature>